<geneLocation type="plasmid" evidence="12">
    <name>II</name>
</geneLocation>
<evidence type="ECO:0000256" key="7">
    <source>
        <dbReference type="ARBA" id="ARBA00023136"/>
    </source>
</evidence>
<gene>
    <name evidence="11" type="primary">yiaM</name>
    <name evidence="11" type="ORF">RG540_PA03760</name>
</gene>
<dbReference type="AlphaFoldDB" id="A0A068SYV9"/>
<keyword evidence="7 9" id="KW-0472">Membrane</keyword>
<evidence type="ECO:0000256" key="6">
    <source>
        <dbReference type="ARBA" id="ARBA00022989"/>
    </source>
</evidence>
<reference evidence="12" key="1">
    <citation type="journal article" date="2014" name="BMC Genomics">
        <title>Genome sequencing of two Neorhizobium galegae strains reveals a noeT gene responsible for the unusual acetylation of the nodulation factors.</title>
        <authorList>
            <person name="Osterman J."/>
            <person name="Marsh J."/>
            <person name="Laine P.K."/>
            <person name="Zeng Z."/>
            <person name="Alatalo E."/>
            <person name="Sullivan J.T."/>
            <person name="Young J.P."/>
            <person name="Thomas-Oates J."/>
            <person name="Paulin L."/>
            <person name="Lindstrom K."/>
        </authorList>
    </citation>
    <scope>NUCLEOTIDE SEQUENCE [LARGE SCALE GENOMIC DNA]</scope>
    <source>
        <strain evidence="12">HAMBI 540</strain>
    </source>
</reference>
<sequence>MQKAIDLFFKALEVLLILLLSAMAIMVFANVVLRYAFNSGMSVSEELSRYFFVWLSFVGAVVAFREHGHLGVESVVALFGRKGRLVCMILSNLIILACSMIFFWGTWQQFEINASMSAPVTGISMIWVYGIGLFTGAGLSLIALERLFRYVTGRATEEEISIFAGENLTIEQMAERT</sequence>
<dbReference type="KEGG" id="ngg:RG540_PA03760"/>
<comment type="subcellular location">
    <subcellularLocation>
        <location evidence="1 9">Cell inner membrane</location>
        <topology evidence="1 9">Multi-pass membrane protein</topology>
    </subcellularLocation>
</comment>
<evidence type="ECO:0000256" key="5">
    <source>
        <dbReference type="ARBA" id="ARBA00022692"/>
    </source>
</evidence>
<evidence type="ECO:0000259" key="10">
    <source>
        <dbReference type="Pfam" id="PF04290"/>
    </source>
</evidence>
<protein>
    <recommendedName>
        <fullName evidence="9">TRAP transporter small permease protein</fullName>
    </recommendedName>
</protein>
<dbReference type="Pfam" id="PF04290">
    <property type="entry name" value="DctQ"/>
    <property type="match status" value="1"/>
</dbReference>
<proteinExistence type="inferred from homology"/>
<dbReference type="Proteomes" id="UP000028181">
    <property type="component" value="Plasmid pHAMBI540a"/>
</dbReference>
<dbReference type="PANTHER" id="PTHR35011">
    <property type="entry name" value="2,3-DIKETO-L-GULONATE TRAP TRANSPORTER SMALL PERMEASE PROTEIN YIAM"/>
    <property type="match status" value="1"/>
</dbReference>
<feature type="transmembrane region" description="Helical" evidence="9">
    <location>
        <begin position="126"/>
        <end position="144"/>
    </location>
</feature>
<evidence type="ECO:0000256" key="2">
    <source>
        <dbReference type="ARBA" id="ARBA00022448"/>
    </source>
</evidence>
<accession>A0A068SYV9</accession>
<comment type="similarity">
    <text evidence="8 9">Belongs to the TRAP transporter small permease family.</text>
</comment>
<feature type="transmembrane region" description="Helical" evidence="9">
    <location>
        <begin position="12"/>
        <end position="35"/>
    </location>
</feature>
<feature type="transmembrane region" description="Helical" evidence="9">
    <location>
        <begin position="85"/>
        <end position="106"/>
    </location>
</feature>
<feature type="domain" description="Tripartite ATP-independent periplasmic transporters DctQ component" evidence="10">
    <location>
        <begin position="23"/>
        <end position="151"/>
    </location>
</feature>
<evidence type="ECO:0000313" key="11">
    <source>
        <dbReference type="EMBL" id="CDN51054.1"/>
    </source>
</evidence>
<keyword evidence="6 9" id="KW-1133">Transmembrane helix</keyword>
<dbReference type="HOGENOM" id="CLU_086356_9_0_5"/>
<dbReference type="GO" id="GO:0015740">
    <property type="term" value="P:C4-dicarboxylate transport"/>
    <property type="evidence" value="ECO:0007669"/>
    <property type="project" value="TreeGrafter"/>
</dbReference>
<dbReference type="GO" id="GO:0005886">
    <property type="term" value="C:plasma membrane"/>
    <property type="evidence" value="ECO:0007669"/>
    <property type="project" value="UniProtKB-SubCell"/>
</dbReference>
<feature type="transmembrane region" description="Helical" evidence="9">
    <location>
        <begin position="47"/>
        <end position="64"/>
    </location>
</feature>
<evidence type="ECO:0000313" key="12">
    <source>
        <dbReference type="Proteomes" id="UP000028181"/>
    </source>
</evidence>
<keyword evidence="3" id="KW-1003">Cell membrane</keyword>
<evidence type="ECO:0000256" key="9">
    <source>
        <dbReference type="RuleBase" id="RU369079"/>
    </source>
</evidence>
<dbReference type="OrthoDB" id="4964541at2"/>
<keyword evidence="11" id="KW-0614">Plasmid</keyword>
<evidence type="ECO:0000256" key="1">
    <source>
        <dbReference type="ARBA" id="ARBA00004429"/>
    </source>
</evidence>
<evidence type="ECO:0000256" key="3">
    <source>
        <dbReference type="ARBA" id="ARBA00022475"/>
    </source>
</evidence>
<dbReference type="GeneID" id="24261357"/>
<evidence type="ECO:0000256" key="4">
    <source>
        <dbReference type="ARBA" id="ARBA00022519"/>
    </source>
</evidence>
<dbReference type="InterPro" id="IPR007387">
    <property type="entry name" value="TRAP_DctQ"/>
</dbReference>
<dbReference type="PATRIC" id="fig|1028800.3.peg.4992"/>
<dbReference type="RefSeq" id="WP_041364343.1">
    <property type="nucleotide sequence ID" value="NZ_HG938354.1"/>
</dbReference>
<keyword evidence="2 9" id="KW-0813">Transport</keyword>
<keyword evidence="5 9" id="KW-0812">Transmembrane</keyword>
<dbReference type="InterPro" id="IPR055348">
    <property type="entry name" value="DctQ"/>
</dbReference>
<evidence type="ECO:0000256" key="8">
    <source>
        <dbReference type="ARBA" id="ARBA00038436"/>
    </source>
</evidence>
<keyword evidence="4 9" id="KW-0997">Cell inner membrane</keyword>
<dbReference type="eggNOG" id="COG3090">
    <property type="taxonomic scope" value="Bacteria"/>
</dbReference>
<name>A0A068SYV9_NEOGA</name>
<dbReference type="EMBL" id="HG938354">
    <property type="protein sequence ID" value="CDN51054.1"/>
    <property type="molecule type" value="Genomic_DNA"/>
</dbReference>
<organism evidence="11 12">
    <name type="scientific">Neorhizobium galegae bv. orientalis str. HAMBI 540</name>
    <dbReference type="NCBI Taxonomy" id="1028800"/>
    <lineage>
        <taxon>Bacteria</taxon>
        <taxon>Pseudomonadati</taxon>
        <taxon>Pseudomonadota</taxon>
        <taxon>Alphaproteobacteria</taxon>
        <taxon>Hyphomicrobiales</taxon>
        <taxon>Rhizobiaceae</taxon>
        <taxon>Rhizobium/Agrobacterium group</taxon>
        <taxon>Neorhizobium</taxon>
    </lineage>
</organism>
<comment type="function">
    <text evidence="9">Part of the tripartite ATP-independent periplasmic (TRAP) transport system.</text>
</comment>
<dbReference type="GO" id="GO:0022857">
    <property type="term" value="F:transmembrane transporter activity"/>
    <property type="evidence" value="ECO:0007669"/>
    <property type="project" value="UniProtKB-UniRule"/>
</dbReference>
<keyword evidence="12" id="KW-1185">Reference proteome</keyword>
<comment type="subunit">
    <text evidence="9">The complex comprises the extracytoplasmic solute receptor protein and the two transmembrane proteins.</text>
</comment>
<dbReference type="PANTHER" id="PTHR35011:SF2">
    <property type="entry name" value="2,3-DIKETO-L-GULONATE TRAP TRANSPORTER SMALL PERMEASE PROTEIN YIAM"/>
    <property type="match status" value="1"/>
</dbReference>